<organism evidence="3 4">
    <name type="scientific">Desulfosarcina ovata subsp. sediminis</name>
    <dbReference type="NCBI Taxonomy" id="885957"/>
    <lineage>
        <taxon>Bacteria</taxon>
        <taxon>Pseudomonadati</taxon>
        <taxon>Thermodesulfobacteriota</taxon>
        <taxon>Desulfobacteria</taxon>
        <taxon>Desulfobacterales</taxon>
        <taxon>Desulfosarcinaceae</taxon>
        <taxon>Desulfosarcina</taxon>
    </lineage>
</organism>
<dbReference type="KEGG" id="dov:DSCO28_64990"/>
<dbReference type="SUPFAM" id="SSF53850">
    <property type="entry name" value="Periplasmic binding protein-like II"/>
    <property type="match status" value="1"/>
</dbReference>
<name>A0A5K8A0A4_9BACT</name>
<evidence type="ECO:0000313" key="3">
    <source>
        <dbReference type="EMBL" id="BBO85933.1"/>
    </source>
</evidence>
<dbReference type="InterPro" id="IPR005948">
    <property type="entry name" value="ThiB-like"/>
</dbReference>
<dbReference type="GO" id="GO:0030975">
    <property type="term" value="F:thiamine binding"/>
    <property type="evidence" value="ECO:0007669"/>
    <property type="project" value="InterPro"/>
</dbReference>
<dbReference type="NCBIfam" id="TIGR01254">
    <property type="entry name" value="sfuA"/>
    <property type="match status" value="1"/>
</dbReference>
<feature type="signal peptide" evidence="2">
    <location>
        <begin position="1"/>
        <end position="22"/>
    </location>
</feature>
<dbReference type="GO" id="GO:0030976">
    <property type="term" value="F:thiamine pyrophosphate binding"/>
    <property type="evidence" value="ECO:0007669"/>
    <property type="project" value="TreeGrafter"/>
</dbReference>
<dbReference type="GO" id="GO:0030288">
    <property type="term" value="C:outer membrane-bounded periplasmic space"/>
    <property type="evidence" value="ECO:0007669"/>
    <property type="project" value="TreeGrafter"/>
</dbReference>
<gene>
    <name evidence="3" type="ORF">DSCO28_64990</name>
</gene>
<sequence>MGKSAIYLVLFIGLFCTSVCPAADRPSIVIMTHDSFAVSEDLFKPFEADNDVTVRILKSGDAGAALNQAILSRKNPLGDLFFGVDNTFMGRALKADIFEAYAAPGLKRIPDALKLDPTQRLIPVDYGDVCLNVDKAWFADSTLSPPADLDDLIDPRYKGLTVVQNPATSSPGLAFLLATIGRYGEKGYLDYWRQLRENDVYVSMGWSDAYYGQFSHAKGGTRPIVISYASSPAAEVFYSEKKIDESPTAAVLAPKTAFRQIEFVGILKGTQMPVVARRLVDFMLTEAFQEDIPLNMWVFPAVTGTPLPDVFARYAQQAANPVVLDPEFVESNRDRWIEAWTEAVLR</sequence>
<feature type="chain" id="PRO_5024372110" evidence="2">
    <location>
        <begin position="23"/>
        <end position="346"/>
    </location>
</feature>
<dbReference type="CDD" id="cd13545">
    <property type="entry name" value="PBP2_TbpA"/>
    <property type="match status" value="1"/>
</dbReference>
<protein>
    <submittedName>
        <fullName evidence="3">ABC transporter substrate-binding protein</fullName>
    </submittedName>
</protein>
<dbReference type="PANTHER" id="PTHR30006:SF2">
    <property type="entry name" value="ABC TRANSPORTER SUBSTRATE-BINDING PROTEIN"/>
    <property type="match status" value="1"/>
</dbReference>
<proteinExistence type="predicted"/>
<dbReference type="Gene3D" id="3.40.190.10">
    <property type="entry name" value="Periplasmic binding protein-like II"/>
    <property type="match status" value="2"/>
</dbReference>
<keyword evidence="1 2" id="KW-0732">Signal</keyword>
<accession>A0A5K8A0A4</accession>
<evidence type="ECO:0000313" key="4">
    <source>
        <dbReference type="Proteomes" id="UP000425960"/>
    </source>
</evidence>
<dbReference type="Proteomes" id="UP000425960">
    <property type="component" value="Chromosome"/>
</dbReference>
<reference evidence="3 4" key="1">
    <citation type="submission" date="2019-11" db="EMBL/GenBank/DDBJ databases">
        <title>Comparative genomics of hydrocarbon-degrading Desulfosarcina strains.</title>
        <authorList>
            <person name="Watanabe M."/>
            <person name="Kojima H."/>
            <person name="Fukui M."/>
        </authorList>
    </citation>
    <scope>NUCLEOTIDE SEQUENCE [LARGE SCALE GENOMIC DNA]</scope>
    <source>
        <strain evidence="3 4">28bB2T</strain>
    </source>
</reference>
<evidence type="ECO:0000256" key="2">
    <source>
        <dbReference type="SAM" id="SignalP"/>
    </source>
</evidence>
<evidence type="ECO:0000256" key="1">
    <source>
        <dbReference type="ARBA" id="ARBA00022729"/>
    </source>
</evidence>
<dbReference type="RefSeq" id="WP_155325389.1">
    <property type="nucleotide sequence ID" value="NZ_AP021876.1"/>
</dbReference>
<dbReference type="PANTHER" id="PTHR30006">
    <property type="entry name" value="THIAMINE-BINDING PERIPLASMIC PROTEIN-RELATED"/>
    <property type="match status" value="1"/>
</dbReference>
<dbReference type="Pfam" id="PF13343">
    <property type="entry name" value="SBP_bac_6"/>
    <property type="match status" value="1"/>
</dbReference>
<dbReference type="EMBL" id="AP021876">
    <property type="protein sequence ID" value="BBO85933.1"/>
    <property type="molecule type" value="Genomic_DNA"/>
</dbReference>
<dbReference type="GO" id="GO:0015888">
    <property type="term" value="P:thiamine transport"/>
    <property type="evidence" value="ECO:0007669"/>
    <property type="project" value="InterPro"/>
</dbReference>
<dbReference type="AlphaFoldDB" id="A0A5K8A0A4"/>